<dbReference type="PANTHER" id="PTHR35038">
    <property type="entry name" value="DISSIMILATORY SULFITE REDUCTASE SIRA"/>
    <property type="match status" value="1"/>
</dbReference>
<name>A0A1I4B710_9RHOB</name>
<gene>
    <name evidence="2" type="ORF">SAMN04488036_101854</name>
</gene>
<accession>A0A1I4B710</accession>
<dbReference type="CDD" id="cd08168">
    <property type="entry name" value="Cytochrom_C3"/>
    <property type="match status" value="1"/>
</dbReference>
<sequence length="226" mass="24433">MQPPSARQVRIAAAFAIVPMVVAAGVVLTNPDAMAIMSRGPLQVGHEAVNCESCHAASPGTIRQQVQAKVHFAVGMRQTPADFGYGAVTSNACLACHERPNERHPIFRFREPRFQGAVNQIEATSCLGCHSEHTTHRATTDLVFCQACHEDLRLTSDPLDVSHDALIDEGAWQSCLGCHDFHGNHPHKAPVLLDAAVPAEVVAAYLRDGPSPYALPKLYEAEEDGR</sequence>
<dbReference type="RefSeq" id="WP_093320626.1">
    <property type="nucleotide sequence ID" value="NZ_FOSZ01000001.1"/>
</dbReference>
<evidence type="ECO:0000313" key="3">
    <source>
        <dbReference type="Proteomes" id="UP000198851"/>
    </source>
</evidence>
<proteinExistence type="predicted"/>
<protein>
    <submittedName>
        <fullName evidence="2">Cytochrome c3</fullName>
    </submittedName>
</protein>
<dbReference type="Proteomes" id="UP000198851">
    <property type="component" value="Unassembled WGS sequence"/>
</dbReference>
<evidence type="ECO:0000313" key="2">
    <source>
        <dbReference type="EMBL" id="SFK64555.1"/>
    </source>
</evidence>
<dbReference type="STRING" id="1280847.SAMN04488036_101854"/>
<dbReference type="PANTHER" id="PTHR35038:SF6">
    <property type="entry name" value="SURFACE LOCALIZED DECAHEME CYTOCHROME C LIPOPROTEIN"/>
    <property type="match status" value="1"/>
</dbReference>
<dbReference type="Gene3D" id="3.90.10.10">
    <property type="entry name" value="Cytochrome C3"/>
    <property type="match status" value="1"/>
</dbReference>
<dbReference type="OrthoDB" id="9814800at2"/>
<dbReference type="GO" id="GO:0016491">
    <property type="term" value="F:oxidoreductase activity"/>
    <property type="evidence" value="ECO:0007669"/>
    <property type="project" value="TreeGrafter"/>
</dbReference>
<evidence type="ECO:0000256" key="1">
    <source>
        <dbReference type="ARBA" id="ARBA00022729"/>
    </source>
</evidence>
<keyword evidence="1" id="KW-0732">Signal</keyword>
<organism evidence="2 3">
    <name type="scientific">Shimia haliotis</name>
    <dbReference type="NCBI Taxonomy" id="1280847"/>
    <lineage>
        <taxon>Bacteria</taxon>
        <taxon>Pseudomonadati</taxon>
        <taxon>Pseudomonadota</taxon>
        <taxon>Alphaproteobacteria</taxon>
        <taxon>Rhodobacterales</taxon>
        <taxon>Roseobacteraceae</taxon>
    </lineage>
</organism>
<dbReference type="SUPFAM" id="SSF48695">
    <property type="entry name" value="Multiheme cytochromes"/>
    <property type="match status" value="1"/>
</dbReference>
<dbReference type="AlphaFoldDB" id="A0A1I4B710"/>
<dbReference type="InterPro" id="IPR036280">
    <property type="entry name" value="Multihaem_cyt_sf"/>
</dbReference>
<reference evidence="3" key="1">
    <citation type="submission" date="2016-10" db="EMBL/GenBank/DDBJ databases">
        <authorList>
            <person name="Varghese N."/>
            <person name="Submissions S."/>
        </authorList>
    </citation>
    <scope>NUCLEOTIDE SEQUENCE [LARGE SCALE GENOMIC DNA]</scope>
    <source>
        <strain evidence="3">DSM 28453</strain>
    </source>
</reference>
<dbReference type="InterPro" id="IPR051829">
    <property type="entry name" value="Multiheme_Cytochr_ET"/>
</dbReference>
<dbReference type="EMBL" id="FOSZ01000001">
    <property type="protein sequence ID" value="SFK64555.1"/>
    <property type="molecule type" value="Genomic_DNA"/>
</dbReference>
<keyword evidence="3" id="KW-1185">Reference proteome</keyword>